<dbReference type="EMBL" id="JANBOI010001806">
    <property type="protein sequence ID" value="KAJ1726056.1"/>
    <property type="molecule type" value="Genomic_DNA"/>
</dbReference>
<comment type="caution">
    <text evidence="1">The sequence shown here is derived from an EMBL/GenBank/DDBJ whole genome shotgun (WGS) entry which is preliminary data.</text>
</comment>
<sequence>RSLPSSQPTSTLPPAAGGDLLLAGTVAGDEDFDAVEEQVRFVLYELQLPREWLYDAYVTRSRYDRDWAEARVGAAKQQQQQQPRSVRAVGYSVQQAAAQRTTASGRPIVPSFFNFAQRQQQQQPGGQRAAASGSAAFGRGALCRAPLDTCAEAVLRQVVWQLSAGQLAAAHALVLQRIAPDAILRGDHRLLRRILERLDPHEYEGVAAEAWAVGGQVFQRFIGAVDGLPAVLQRIAEADEGADMEAPTQQVHAIYRQLCALLTALPGLLAQFDGARSVHGAVGFYDGSEVNWYAGEEAGELRVKYSVAVSDMAAVATGLAQELRGVVPSLEPPAAASDAQADSSTELPLAHDMRIRRTYELARSCFGSLVSSGLEA</sequence>
<name>A0A9W7Y327_9FUNG</name>
<organism evidence="1 2">
    <name type="scientific">Coemansia biformis</name>
    <dbReference type="NCBI Taxonomy" id="1286918"/>
    <lineage>
        <taxon>Eukaryota</taxon>
        <taxon>Fungi</taxon>
        <taxon>Fungi incertae sedis</taxon>
        <taxon>Zoopagomycota</taxon>
        <taxon>Kickxellomycotina</taxon>
        <taxon>Kickxellomycetes</taxon>
        <taxon>Kickxellales</taxon>
        <taxon>Kickxellaceae</taxon>
        <taxon>Coemansia</taxon>
    </lineage>
</organism>
<gene>
    <name evidence="1" type="ORF">LPJ61_005450</name>
</gene>
<proteinExistence type="predicted"/>
<accession>A0A9W7Y327</accession>
<dbReference type="Proteomes" id="UP001143981">
    <property type="component" value="Unassembled WGS sequence"/>
</dbReference>
<evidence type="ECO:0000313" key="2">
    <source>
        <dbReference type="Proteomes" id="UP001143981"/>
    </source>
</evidence>
<evidence type="ECO:0000313" key="1">
    <source>
        <dbReference type="EMBL" id="KAJ1726056.1"/>
    </source>
</evidence>
<dbReference type="OrthoDB" id="3797628at2759"/>
<feature type="non-terminal residue" evidence="1">
    <location>
        <position position="1"/>
    </location>
</feature>
<reference evidence="1" key="1">
    <citation type="submission" date="2022-07" db="EMBL/GenBank/DDBJ databases">
        <title>Phylogenomic reconstructions and comparative analyses of Kickxellomycotina fungi.</title>
        <authorList>
            <person name="Reynolds N.K."/>
            <person name="Stajich J.E."/>
            <person name="Barry K."/>
            <person name="Grigoriev I.V."/>
            <person name="Crous P."/>
            <person name="Smith M.E."/>
        </authorList>
    </citation>
    <scope>NUCLEOTIDE SEQUENCE</scope>
    <source>
        <strain evidence="1">BCRC 34381</strain>
    </source>
</reference>
<keyword evidence="2" id="KW-1185">Reference proteome</keyword>
<protein>
    <submittedName>
        <fullName evidence="1">Uncharacterized protein</fullName>
    </submittedName>
</protein>
<dbReference type="AlphaFoldDB" id="A0A9W7Y327"/>